<dbReference type="EMBL" id="VDFN01000002">
    <property type="protein sequence ID" value="MQS44653.1"/>
    <property type="molecule type" value="Genomic_DNA"/>
</dbReference>
<gene>
    <name evidence="7 9" type="primary">aroA</name>
    <name evidence="9" type="ORF">FHL03_04035</name>
</gene>
<keyword evidence="5 7" id="KW-0057">Aromatic amino acid biosynthesis</keyword>
<comment type="caution">
    <text evidence="7">Lacks conserved residue(s) required for the propagation of feature annotation.</text>
</comment>
<feature type="binding site" evidence="7">
    <location>
        <position position="166"/>
    </location>
    <ligand>
        <name>3-phosphoshikimate</name>
        <dbReference type="ChEBI" id="CHEBI:145989"/>
    </ligand>
</feature>
<dbReference type="Gene3D" id="3.65.10.10">
    <property type="entry name" value="Enolpyruvate transferase domain"/>
    <property type="match status" value="2"/>
</dbReference>
<feature type="binding site" evidence="7">
    <location>
        <position position="168"/>
    </location>
    <ligand>
        <name>3-phosphoshikimate</name>
        <dbReference type="ChEBI" id="CHEBI:145989"/>
    </ligand>
</feature>
<accession>A0ABW9P5Z2</accession>
<keyword evidence="4 7" id="KW-0808">Transferase</keyword>
<evidence type="ECO:0000259" key="8">
    <source>
        <dbReference type="Pfam" id="PF00275"/>
    </source>
</evidence>
<keyword evidence="10" id="KW-1185">Reference proteome</keyword>
<evidence type="ECO:0000256" key="2">
    <source>
        <dbReference type="ARBA" id="ARBA00009948"/>
    </source>
</evidence>
<feature type="binding site" evidence="7">
    <location>
        <position position="168"/>
    </location>
    <ligand>
        <name>phosphoenolpyruvate</name>
        <dbReference type="ChEBI" id="CHEBI:58702"/>
    </ligand>
</feature>
<feature type="binding site" evidence="7">
    <location>
        <position position="26"/>
    </location>
    <ligand>
        <name>3-phosphoshikimate</name>
        <dbReference type="ChEBI" id="CHEBI:145989"/>
    </ligand>
</feature>
<comment type="subcellular location">
    <subcellularLocation>
        <location evidence="7">Cytoplasm</location>
    </subcellularLocation>
</comment>
<feature type="binding site" evidence="7">
    <location>
        <position position="94"/>
    </location>
    <ligand>
        <name>phosphoenolpyruvate</name>
        <dbReference type="ChEBI" id="CHEBI:58702"/>
    </ligand>
</feature>
<evidence type="ECO:0000256" key="6">
    <source>
        <dbReference type="ARBA" id="ARBA00044633"/>
    </source>
</evidence>
<feature type="binding site" evidence="7">
    <location>
        <position position="22"/>
    </location>
    <ligand>
        <name>3-phosphoshikimate</name>
        <dbReference type="ChEBI" id="CHEBI:145989"/>
    </ligand>
</feature>
<feature type="binding site" evidence="7">
    <location>
        <position position="388"/>
    </location>
    <ligand>
        <name>phosphoenolpyruvate</name>
        <dbReference type="ChEBI" id="CHEBI:58702"/>
    </ligand>
</feature>
<dbReference type="EC" id="2.5.1.19" evidence="7"/>
<comment type="pathway">
    <text evidence="1 7">Metabolic intermediate biosynthesis; chorismate biosynthesis; chorismate from D-erythrose 4-phosphate and phosphoenolpyruvate: step 6/7.</text>
</comment>
<dbReference type="PANTHER" id="PTHR21090">
    <property type="entry name" value="AROM/DEHYDROQUINATE SYNTHASE"/>
    <property type="match status" value="1"/>
</dbReference>
<evidence type="ECO:0000313" key="9">
    <source>
        <dbReference type="EMBL" id="MQS44653.1"/>
    </source>
</evidence>
<feature type="binding site" evidence="7">
    <location>
        <position position="340"/>
    </location>
    <ligand>
        <name>3-phosphoshikimate</name>
        <dbReference type="ChEBI" id="CHEBI:145989"/>
    </ligand>
</feature>
<comment type="caution">
    <text evidence="9">The sequence shown here is derived from an EMBL/GenBank/DDBJ whole genome shotgun (WGS) entry which is preliminary data.</text>
</comment>
<dbReference type="NCBIfam" id="TIGR01356">
    <property type="entry name" value="aroA"/>
    <property type="match status" value="1"/>
</dbReference>
<dbReference type="SUPFAM" id="SSF55205">
    <property type="entry name" value="EPT/RTPC-like"/>
    <property type="match status" value="1"/>
</dbReference>
<keyword evidence="3 7" id="KW-0028">Amino-acid biosynthesis</keyword>
<feature type="binding site" evidence="7">
    <location>
        <position position="344"/>
    </location>
    <ligand>
        <name>phosphoenolpyruvate</name>
        <dbReference type="ChEBI" id="CHEBI:58702"/>
    </ligand>
</feature>
<evidence type="ECO:0000256" key="5">
    <source>
        <dbReference type="ARBA" id="ARBA00023141"/>
    </source>
</evidence>
<proteinExistence type="inferred from homology"/>
<name>A0ABW9P5Z2_9LACO</name>
<dbReference type="GO" id="GO:0003866">
    <property type="term" value="F:3-phosphoshikimate 1-carboxyvinyltransferase activity"/>
    <property type="evidence" value="ECO:0007669"/>
    <property type="project" value="UniProtKB-EC"/>
</dbReference>
<dbReference type="InterPro" id="IPR013792">
    <property type="entry name" value="RNA3'P_cycl/enolpyr_Trfase_a/b"/>
</dbReference>
<feature type="binding site" evidence="7">
    <location>
        <position position="21"/>
    </location>
    <ligand>
        <name>phosphoenolpyruvate</name>
        <dbReference type="ChEBI" id="CHEBI:58702"/>
    </ligand>
</feature>
<dbReference type="InterPro" id="IPR006264">
    <property type="entry name" value="EPSP_synthase"/>
</dbReference>
<dbReference type="CDD" id="cd01556">
    <property type="entry name" value="EPSP_synthase"/>
    <property type="match status" value="1"/>
</dbReference>
<evidence type="ECO:0000256" key="7">
    <source>
        <dbReference type="HAMAP-Rule" id="MF_00210"/>
    </source>
</evidence>
<keyword evidence="7" id="KW-0963">Cytoplasm</keyword>
<reference evidence="9 10" key="1">
    <citation type="journal article" date="2019" name="Syst. Appl. Microbiol.">
        <title>Polyphasic characterization of two novel Lactobacillus spp. isolated from blown salami packages: Description of Lactobacillus halodurans sp. nov. and Lactobacillus salsicarnum sp. nov.</title>
        <authorList>
            <person name="Schuster J.A."/>
            <person name="Klingl A."/>
            <person name="Vogel R.F."/>
            <person name="Ehrmann M.A."/>
        </authorList>
    </citation>
    <scope>NUCLEOTIDE SEQUENCE [LARGE SCALE GENOMIC DNA]</scope>
    <source>
        <strain evidence="9 10">TMW 1.2098</strain>
    </source>
</reference>
<dbReference type="Proteomes" id="UP000436655">
    <property type="component" value="Unassembled WGS sequence"/>
</dbReference>
<feature type="domain" description="Enolpyruvate transferase" evidence="8">
    <location>
        <begin position="7"/>
        <end position="423"/>
    </location>
</feature>
<dbReference type="PROSITE" id="PS00104">
    <property type="entry name" value="EPSP_SYNTHASE_1"/>
    <property type="match status" value="1"/>
</dbReference>
<comment type="similarity">
    <text evidence="2 7">Belongs to the EPSP synthase family.</text>
</comment>
<protein>
    <recommendedName>
        <fullName evidence="7">3-phosphoshikimate 1-carboxyvinyltransferase</fullName>
        <ecNumber evidence="7">2.5.1.19</ecNumber>
    </recommendedName>
    <alternativeName>
        <fullName evidence="7">5-enolpyruvylshikimate-3-phosphate synthase</fullName>
        <shortName evidence="7">EPSP synthase</shortName>
        <shortName evidence="7">EPSPS</shortName>
    </alternativeName>
</protein>
<feature type="active site" description="Proton acceptor" evidence="7">
    <location>
        <position position="313"/>
    </location>
</feature>
<comment type="function">
    <text evidence="7">Catalyzes the transfer of the enolpyruvyl moiety of phosphoenolpyruvate (PEP) to the 5-hydroxyl of shikimate-3-phosphate (S3P) to produce enolpyruvyl shikimate-3-phosphate and inorganic phosphate.</text>
</comment>
<sequence>MKSLPTAKQGLNGSLIVPGDKSISHRALMFGAMANGTTTILNRLDSADVTSTMNVLRSLGADIDIKSDTVTEVVGHGIRGLKKPNIPLDMGNSGTSTRLLTGLMAGADIEAEVHGDNSLSKRPMDRIIDPLTEIGANIDSQNGHLPLQIHQSKIASKFAQTLKVGSAQVKSSILLAGLAAGSDVSLTDSFHTRNHTEAMLPKFGVKVDIEGDTIHIPADQTLQPTEIEVPGDISSAAFWIVAGLITPNSKLKIKNVGVNETRTGIITVLKEMGANISIDMKDDFGEPIADITVTTSQLHGIEVGGSIIPSLIDELPIIVLAATQATGTTVIKDAAELHVKETDRIETVQEELTKLGADVTPTSDGFIINGGTPLQSDNIHVFGHGDHRIAMMLSIAALITDGSVILDDDDSVKISYPTFFENLEGLV</sequence>
<feature type="binding site" evidence="7">
    <location>
        <position position="313"/>
    </location>
    <ligand>
        <name>3-phosphoshikimate</name>
        <dbReference type="ChEBI" id="CHEBI:145989"/>
    </ligand>
</feature>
<evidence type="ECO:0000256" key="4">
    <source>
        <dbReference type="ARBA" id="ARBA00022679"/>
    </source>
</evidence>
<dbReference type="HAMAP" id="MF_00210">
    <property type="entry name" value="EPSP_synth"/>
    <property type="match status" value="1"/>
</dbReference>
<evidence type="ECO:0000256" key="3">
    <source>
        <dbReference type="ARBA" id="ARBA00022605"/>
    </source>
</evidence>
<organism evidence="9 10">
    <name type="scientific">Companilactobacillus mishanensis</name>
    <dbReference type="NCBI Taxonomy" id="2486008"/>
    <lineage>
        <taxon>Bacteria</taxon>
        <taxon>Bacillati</taxon>
        <taxon>Bacillota</taxon>
        <taxon>Bacilli</taxon>
        <taxon>Lactobacillales</taxon>
        <taxon>Lactobacillaceae</taxon>
        <taxon>Companilactobacillus</taxon>
    </lineage>
</organism>
<dbReference type="RefSeq" id="WP_125704779.1">
    <property type="nucleotide sequence ID" value="NZ_JBHTOO010000002.1"/>
</dbReference>
<dbReference type="PIRSF" id="PIRSF000505">
    <property type="entry name" value="EPSPS"/>
    <property type="match status" value="1"/>
</dbReference>
<comment type="catalytic activity">
    <reaction evidence="6">
        <text>3-phosphoshikimate + phosphoenolpyruvate = 5-O-(1-carboxyvinyl)-3-phosphoshikimate + phosphate</text>
        <dbReference type="Rhea" id="RHEA:21256"/>
        <dbReference type="ChEBI" id="CHEBI:43474"/>
        <dbReference type="ChEBI" id="CHEBI:57701"/>
        <dbReference type="ChEBI" id="CHEBI:58702"/>
        <dbReference type="ChEBI" id="CHEBI:145989"/>
        <dbReference type="EC" id="2.5.1.19"/>
    </reaction>
    <physiologicalReaction direction="left-to-right" evidence="6">
        <dbReference type="Rhea" id="RHEA:21257"/>
    </physiologicalReaction>
</comment>
<dbReference type="InterPro" id="IPR023193">
    <property type="entry name" value="EPSP_synthase_CS"/>
</dbReference>
<dbReference type="InterPro" id="IPR036968">
    <property type="entry name" value="Enolpyruvate_Tfrase_sf"/>
</dbReference>
<dbReference type="InterPro" id="IPR001986">
    <property type="entry name" value="Enolpyruvate_Tfrase_dom"/>
</dbReference>
<dbReference type="Pfam" id="PF00275">
    <property type="entry name" value="EPSP_synthase"/>
    <property type="match status" value="1"/>
</dbReference>
<comment type="subunit">
    <text evidence="7">Monomer.</text>
</comment>
<dbReference type="PANTHER" id="PTHR21090:SF5">
    <property type="entry name" value="PENTAFUNCTIONAL AROM POLYPEPTIDE"/>
    <property type="match status" value="1"/>
</dbReference>
<evidence type="ECO:0000313" key="10">
    <source>
        <dbReference type="Proteomes" id="UP000436655"/>
    </source>
</evidence>
<evidence type="ECO:0000256" key="1">
    <source>
        <dbReference type="ARBA" id="ARBA00004811"/>
    </source>
</evidence>
<feature type="binding site" evidence="7">
    <location>
        <position position="21"/>
    </location>
    <ligand>
        <name>3-phosphoshikimate</name>
        <dbReference type="ChEBI" id="CHEBI:145989"/>
    </ligand>
</feature>
<feature type="binding site" evidence="7">
    <location>
        <position position="122"/>
    </location>
    <ligand>
        <name>phosphoenolpyruvate</name>
        <dbReference type="ChEBI" id="CHEBI:58702"/>
    </ligand>
</feature>